<proteinExistence type="predicted"/>
<evidence type="ECO:0000313" key="1">
    <source>
        <dbReference type="EMBL" id="MCV9886466.1"/>
    </source>
</evidence>
<dbReference type="Proteomes" id="UP001526147">
    <property type="component" value="Unassembled WGS sequence"/>
</dbReference>
<protein>
    <submittedName>
        <fullName evidence="1">YmaF family protein</fullName>
    </submittedName>
</protein>
<gene>
    <name evidence="1" type="ORF">OIH86_12540</name>
</gene>
<accession>A0ABT3DHI6</accession>
<reference evidence="1 2" key="1">
    <citation type="submission" date="2022-10" db="EMBL/GenBank/DDBJ databases">
        <title>Draft genome assembly of moderately radiation resistant bacterium Metabacillus halosaccharovorans.</title>
        <authorList>
            <person name="Pal S."/>
            <person name="Gopinathan A."/>
        </authorList>
    </citation>
    <scope>NUCLEOTIDE SEQUENCE [LARGE SCALE GENOMIC DNA]</scope>
    <source>
        <strain evidence="1 2">VITHBRA001</strain>
    </source>
</reference>
<dbReference type="InterPro" id="IPR024307">
    <property type="entry name" value="YmaF"/>
</dbReference>
<keyword evidence="2" id="KW-1185">Reference proteome</keyword>
<comment type="caution">
    <text evidence="1">The sequence shown here is derived from an EMBL/GenBank/DDBJ whole genome shotgun (WGS) entry which is preliminary data.</text>
</comment>
<organism evidence="1 2">
    <name type="scientific">Metabacillus halosaccharovorans</name>
    <dbReference type="NCBI Taxonomy" id="930124"/>
    <lineage>
        <taxon>Bacteria</taxon>
        <taxon>Bacillati</taxon>
        <taxon>Bacillota</taxon>
        <taxon>Bacilli</taxon>
        <taxon>Bacillales</taxon>
        <taxon>Bacillaceae</taxon>
        <taxon>Metabacillus</taxon>
    </lineage>
</organism>
<dbReference type="RefSeq" id="WP_264143105.1">
    <property type="nucleotide sequence ID" value="NZ_JAOYEY010000038.1"/>
</dbReference>
<name>A0ABT3DHI6_9BACI</name>
<sequence length="134" mass="15714">MQIGTVKPHHAHRFEAKTSVSKEHDHLLKGFTLTVNGNSFDRHRHYFRGVTMSTNNHYHRFYGETGPAIPLENGGHYHLFESRTYYNYDEAVLPQYGGVMYRNSERPKHDHTFSGRTLDIVGVDPFFRRFIEKC</sequence>
<dbReference type="EMBL" id="JAOYEY010000038">
    <property type="protein sequence ID" value="MCV9886466.1"/>
    <property type="molecule type" value="Genomic_DNA"/>
</dbReference>
<dbReference type="Pfam" id="PF12788">
    <property type="entry name" value="YmaF"/>
    <property type="match status" value="1"/>
</dbReference>
<evidence type="ECO:0000313" key="2">
    <source>
        <dbReference type="Proteomes" id="UP001526147"/>
    </source>
</evidence>